<accession>A0ABQ6JPV1</accession>
<evidence type="ECO:0000256" key="1">
    <source>
        <dbReference type="SAM" id="MobiDB-lite"/>
    </source>
</evidence>
<reference evidence="3" key="1">
    <citation type="journal article" date="2019" name="Int. J. Syst. Evol. Microbiol.">
        <title>The Global Catalogue of Microorganisms (GCM) 10K type strain sequencing project: providing services to taxonomists for standard genome sequencing and annotation.</title>
        <authorList>
            <consortium name="The Broad Institute Genomics Platform"/>
            <consortium name="The Broad Institute Genome Sequencing Center for Infectious Disease"/>
            <person name="Wu L."/>
            <person name="Ma J."/>
        </authorList>
    </citation>
    <scope>NUCLEOTIDE SEQUENCE [LARGE SCALE GENOMIC DNA]</scope>
    <source>
        <strain evidence="3">NBRC 108755</strain>
    </source>
</reference>
<dbReference type="EMBL" id="BSVA01000001">
    <property type="protein sequence ID" value="GMA89596.1"/>
    <property type="molecule type" value="Genomic_DNA"/>
</dbReference>
<proteinExistence type="predicted"/>
<sequence length="68" mass="7266">MPGIAEMLLQGLTELESGVVGRDVDAHPPSLRGPPDTRPAVNPRLGSARPLASAGEEEHNRKEEKTAR</sequence>
<gene>
    <name evidence="2" type="ORF">GCM10025869_01250</name>
</gene>
<name>A0ABQ6JPV1_9MICO</name>
<keyword evidence="3" id="KW-1185">Reference proteome</keyword>
<evidence type="ECO:0000313" key="3">
    <source>
        <dbReference type="Proteomes" id="UP001157069"/>
    </source>
</evidence>
<comment type="caution">
    <text evidence="2">The sequence shown here is derived from an EMBL/GenBank/DDBJ whole genome shotgun (WGS) entry which is preliminary data.</text>
</comment>
<dbReference type="Proteomes" id="UP001157069">
    <property type="component" value="Unassembled WGS sequence"/>
</dbReference>
<evidence type="ECO:0000313" key="2">
    <source>
        <dbReference type="EMBL" id="GMA89596.1"/>
    </source>
</evidence>
<organism evidence="2 3">
    <name type="scientific">Homoserinibacter gongjuensis</name>
    <dbReference type="NCBI Taxonomy" id="1162968"/>
    <lineage>
        <taxon>Bacteria</taxon>
        <taxon>Bacillati</taxon>
        <taxon>Actinomycetota</taxon>
        <taxon>Actinomycetes</taxon>
        <taxon>Micrococcales</taxon>
        <taxon>Microbacteriaceae</taxon>
        <taxon>Homoserinibacter</taxon>
    </lineage>
</organism>
<feature type="compositionally biased region" description="Basic and acidic residues" evidence="1">
    <location>
        <begin position="56"/>
        <end position="68"/>
    </location>
</feature>
<protein>
    <submittedName>
        <fullName evidence="2">Uncharacterized protein</fullName>
    </submittedName>
</protein>
<feature type="region of interest" description="Disordered" evidence="1">
    <location>
        <begin position="22"/>
        <end position="68"/>
    </location>
</feature>